<name>A0A9P0CYJ1_9CUCU</name>
<dbReference type="GO" id="GO:0006508">
    <property type="term" value="P:proteolysis"/>
    <property type="evidence" value="ECO:0007669"/>
    <property type="project" value="UniProtKB-KW"/>
</dbReference>
<evidence type="ECO:0000256" key="5">
    <source>
        <dbReference type="ARBA" id="ARBA00022801"/>
    </source>
</evidence>
<dbReference type="GO" id="GO:0030574">
    <property type="term" value="P:collagen catabolic process"/>
    <property type="evidence" value="ECO:0007669"/>
    <property type="project" value="TreeGrafter"/>
</dbReference>
<feature type="binding site" evidence="9">
    <location>
        <position position="217"/>
    </location>
    <ligand>
        <name>Zn(2+)</name>
        <dbReference type="ChEBI" id="CHEBI:29105"/>
        <label>1</label>
    </ligand>
</feature>
<dbReference type="AlphaFoldDB" id="A0A9P0CYJ1"/>
<feature type="binding site" evidence="9">
    <location>
        <position position="219"/>
    </location>
    <ligand>
        <name>Ca(2+)</name>
        <dbReference type="ChEBI" id="CHEBI:29108"/>
        <label>3</label>
    </ligand>
</feature>
<evidence type="ECO:0000256" key="8">
    <source>
        <dbReference type="PIRSR" id="PIRSR621190-1"/>
    </source>
</evidence>
<keyword evidence="7" id="KW-0482">Metalloprotease</keyword>
<protein>
    <recommendedName>
        <fullName evidence="11">Peptidase metallopeptidase domain-containing protein</fullName>
    </recommendedName>
</protein>
<feature type="binding site" evidence="9">
    <location>
        <position position="248"/>
    </location>
    <ligand>
        <name>Zn(2+)</name>
        <dbReference type="ChEBI" id="CHEBI:29105"/>
        <label>2</label>
        <note>catalytic</note>
    </ligand>
</feature>
<dbReference type="SUPFAM" id="SSF55486">
    <property type="entry name" value="Metalloproteases ('zincins'), catalytic domain"/>
    <property type="match status" value="1"/>
</dbReference>
<reference evidence="12" key="1">
    <citation type="submission" date="2022-01" db="EMBL/GenBank/DDBJ databases">
        <authorList>
            <person name="King R."/>
        </authorList>
    </citation>
    <scope>NUCLEOTIDE SEQUENCE</scope>
</reference>
<feature type="binding site" evidence="9">
    <location>
        <position position="222"/>
    </location>
    <ligand>
        <name>Ca(2+)</name>
        <dbReference type="ChEBI" id="CHEBI:29108"/>
        <label>1</label>
    </ligand>
</feature>
<dbReference type="EMBL" id="OV651814">
    <property type="protein sequence ID" value="CAH1107042.1"/>
    <property type="molecule type" value="Genomic_DNA"/>
</dbReference>
<feature type="binding site" evidence="9">
    <location>
        <position position="132"/>
    </location>
    <ligand>
        <name>Ca(2+)</name>
        <dbReference type="ChEBI" id="CHEBI:29108"/>
        <label>1</label>
    </ligand>
</feature>
<evidence type="ECO:0000256" key="2">
    <source>
        <dbReference type="ARBA" id="ARBA00022670"/>
    </source>
</evidence>
<evidence type="ECO:0000313" key="13">
    <source>
        <dbReference type="Proteomes" id="UP001153636"/>
    </source>
</evidence>
<feature type="binding site" evidence="9">
    <location>
        <position position="222"/>
    </location>
    <ligand>
        <name>Ca(2+)</name>
        <dbReference type="ChEBI" id="CHEBI:29108"/>
        <label>3</label>
    </ligand>
</feature>
<keyword evidence="9" id="KW-0106">Calcium</keyword>
<dbReference type="InterPro" id="IPR036365">
    <property type="entry name" value="PGBD-like_sf"/>
</dbReference>
<feature type="binding site" evidence="9">
    <location>
        <position position="204"/>
    </location>
    <ligand>
        <name>Zn(2+)</name>
        <dbReference type="ChEBI" id="CHEBI:29105"/>
        <label>1</label>
    </ligand>
</feature>
<evidence type="ECO:0000256" key="1">
    <source>
        <dbReference type="ARBA" id="ARBA00010370"/>
    </source>
</evidence>
<evidence type="ECO:0000256" key="4">
    <source>
        <dbReference type="ARBA" id="ARBA00022729"/>
    </source>
</evidence>
<keyword evidence="5" id="KW-0378">Hydrolase</keyword>
<keyword evidence="2" id="KW-0645">Protease</keyword>
<dbReference type="GO" id="GO:0031012">
    <property type="term" value="C:extracellular matrix"/>
    <property type="evidence" value="ECO:0007669"/>
    <property type="project" value="InterPro"/>
</dbReference>
<comment type="cofactor">
    <cofactor evidence="9">
        <name>Ca(2+)</name>
        <dbReference type="ChEBI" id="CHEBI:29108"/>
    </cofactor>
    <text evidence="9">Can bind about 5 Ca(2+) ions per subunit.</text>
</comment>
<keyword evidence="6 9" id="KW-0862">Zinc</keyword>
<keyword evidence="13" id="KW-1185">Reference proteome</keyword>
<keyword evidence="4" id="KW-0732">Signal</keyword>
<dbReference type="Pfam" id="PF00413">
    <property type="entry name" value="Peptidase_M10"/>
    <property type="match status" value="1"/>
</dbReference>
<dbReference type="Proteomes" id="UP001153636">
    <property type="component" value="Chromosome 2"/>
</dbReference>
<dbReference type="Gene3D" id="3.40.390.10">
    <property type="entry name" value="Collagenase (Catalytic Domain)"/>
    <property type="match status" value="1"/>
</dbReference>
<dbReference type="GO" id="GO:0030198">
    <property type="term" value="P:extracellular matrix organization"/>
    <property type="evidence" value="ECO:0007669"/>
    <property type="project" value="TreeGrafter"/>
</dbReference>
<dbReference type="OrthoDB" id="10030048at2759"/>
<comment type="similarity">
    <text evidence="1">Belongs to the peptidase M10A family.</text>
</comment>
<comment type="cofactor">
    <cofactor evidence="9">
        <name>Zn(2+)</name>
        <dbReference type="ChEBI" id="CHEBI:29105"/>
    </cofactor>
    <text evidence="9">Binds 2 Zn(2+) ions per subunit.</text>
</comment>
<dbReference type="SUPFAM" id="SSF47090">
    <property type="entry name" value="PGBD-like"/>
    <property type="match status" value="1"/>
</dbReference>
<evidence type="ECO:0000313" key="12">
    <source>
        <dbReference type="EMBL" id="CAH1107042.1"/>
    </source>
</evidence>
<dbReference type="PRINTS" id="PR00138">
    <property type="entry name" value="MATRIXIN"/>
</dbReference>
<dbReference type="InterPro" id="IPR024079">
    <property type="entry name" value="MetalloPept_cat_dom_sf"/>
</dbReference>
<feature type="binding site" evidence="9">
    <location>
        <position position="179"/>
    </location>
    <ligand>
        <name>Zn(2+)</name>
        <dbReference type="ChEBI" id="CHEBI:29105"/>
        <label>1</label>
    </ligand>
</feature>
<evidence type="ECO:0000256" key="7">
    <source>
        <dbReference type="ARBA" id="ARBA00023049"/>
    </source>
</evidence>
<feature type="binding site" evidence="9">
    <location>
        <position position="244"/>
    </location>
    <ligand>
        <name>Zn(2+)</name>
        <dbReference type="ChEBI" id="CHEBI:29105"/>
        <label>2</label>
        <note>catalytic</note>
    </ligand>
</feature>
<evidence type="ECO:0000256" key="6">
    <source>
        <dbReference type="ARBA" id="ARBA00022833"/>
    </source>
</evidence>
<dbReference type="InterPro" id="IPR033739">
    <property type="entry name" value="M10A_MMP"/>
</dbReference>
<dbReference type="GO" id="GO:0008270">
    <property type="term" value="F:zinc ion binding"/>
    <property type="evidence" value="ECO:0007669"/>
    <property type="project" value="InterPro"/>
</dbReference>
<dbReference type="InterPro" id="IPR021190">
    <property type="entry name" value="Pept_M10A"/>
</dbReference>
<accession>A0A9P0CYJ1</accession>
<dbReference type="PANTHER" id="PTHR10201:SF291">
    <property type="entry name" value="MATRIX METALLOPROTEINASE 1, ISOFORM C-RELATED"/>
    <property type="match status" value="1"/>
</dbReference>
<evidence type="ECO:0000256" key="9">
    <source>
        <dbReference type="PIRSR" id="PIRSR621190-2"/>
    </source>
</evidence>
<dbReference type="InterPro" id="IPR001818">
    <property type="entry name" value="Pept_M10_metallopeptidase"/>
</dbReference>
<keyword evidence="3 9" id="KW-0479">Metal-binding</keyword>
<dbReference type="CDD" id="cd04278">
    <property type="entry name" value="ZnMc_MMP"/>
    <property type="match status" value="1"/>
</dbReference>
<dbReference type="InterPro" id="IPR006026">
    <property type="entry name" value="Peptidase_Metallo"/>
</dbReference>
<evidence type="ECO:0000256" key="10">
    <source>
        <dbReference type="SAM" id="MobiDB-lite"/>
    </source>
</evidence>
<sequence length="529" mass="61202">MCNLKEPTIDTDASNKGYVDMQDQKLSEHISTLTTRIEDLRDVIQNLQQVNILNDTKINRFLQNQEDRLKLQDIRIVSFQERYNLIVDGTVNNETLQLFKKPRCQHPENEFRIHGKWKESNLKWYFPNTINDNDKYNVYLSIIRKVFKMWQDESNLKFEMVNIYHPLPNITIFFAKQKHQYRRNCQGIETCPYNFDGPGKILGHSFFPSKDSCIEIHLDMEENWYAGLSKSPEGSVNLLSVLAHEVGHALGLGHSDVKSATMFPWYQEEASDLSEDDKMTLESLYGRRRGMHYMPIPKNFKPIINIPKSINKLKPATNTSSDNENVSKKYVDNQVKVLSTEFMIFKSKNINERNRHFNFMQNQSHYLSFLNDKITEVTNVEQNLQKSISLVSIQLNNIIKDNSDYMQNQKNIQLQSVIIIMSSQEIFSFNQFDVSSDSQYNSLSSDFPPSPSPKDMNEVNTDGEDVVPTTATTTQEDNDEEKLQYLMSTVIPAGAFSIDCGLNPKQFFNAAVGLREGMNSAKFKKEYFV</sequence>
<dbReference type="GO" id="GO:0005615">
    <property type="term" value="C:extracellular space"/>
    <property type="evidence" value="ECO:0007669"/>
    <property type="project" value="TreeGrafter"/>
</dbReference>
<gene>
    <name evidence="12" type="ORF">PSYICH_LOCUS6797</name>
</gene>
<dbReference type="PANTHER" id="PTHR10201">
    <property type="entry name" value="MATRIX METALLOPROTEINASE"/>
    <property type="match status" value="1"/>
</dbReference>
<proteinExistence type="inferred from homology"/>
<feature type="binding site" description="in inhibited form" evidence="9">
    <location>
        <position position="104"/>
    </location>
    <ligand>
        <name>Zn(2+)</name>
        <dbReference type="ChEBI" id="CHEBI:29105"/>
        <label>2</label>
        <note>catalytic</note>
    </ligand>
</feature>
<evidence type="ECO:0000256" key="3">
    <source>
        <dbReference type="ARBA" id="ARBA00022723"/>
    </source>
</evidence>
<organism evidence="12 13">
    <name type="scientific">Psylliodes chrysocephalus</name>
    <dbReference type="NCBI Taxonomy" id="3402493"/>
    <lineage>
        <taxon>Eukaryota</taxon>
        <taxon>Metazoa</taxon>
        <taxon>Ecdysozoa</taxon>
        <taxon>Arthropoda</taxon>
        <taxon>Hexapoda</taxon>
        <taxon>Insecta</taxon>
        <taxon>Pterygota</taxon>
        <taxon>Neoptera</taxon>
        <taxon>Endopterygota</taxon>
        <taxon>Coleoptera</taxon>
        <taxon>Polyphaga</taxon>
        <taxon>Cucujiformia</taxon>
        <taxon>Chrysomeloidea</taxon>
        <taxon>Chrysomelidae</taxon>
        <taxon>Galerucinae</taxon>
        <taxon>Alticini</taxon>
        <taxon>Psylliodes</taxon>
    </lineage>
</organism>
<feature type="binding site" evidence="9">
    <location>
        <position position="196"/>
    </location>
    <ligand>
        <name>Ca(2+)</name>
        <dbReference type="ChEBI" id="CHEBI:29108"/>
        <label>3</label>
    </ligand>
</feature>
<feature type="binding site" evidence="9">
    <location>
        <position position="254"/>
    </location>
    <ligand>
        <name>Zn(2+)</name>
        <dbReference type="ChEBI" id="CHEBI:29105"/>
        <label>2</label>
        <note>catalytic</note>
    </ligand>
</feature>
<feature type="region of interest" description="Disordered" evidence="10">
    <location>
        <begin position="440"/>
        <end position="478"/>
    </location>
</feature>
<feature type="binding site" evidence="9">
    <location>
        <position position="197"/>
    </location>
    <ligand>
        <name>Ca(2+)</name>
        <dbReference type="ChEBI" id="CHEBI:29108"/>
        <label>3</label>
    </ligand>
</feature>
<feature type="binding site" evidence="9">
    <location>
        <position position="262"/>
    </location>
    <ligand>
        <name>Zn(2+)</name>
        <dbReference type="ChEBI" id="CHEBI:29105"/>
        <label>2</label>
        <note>catalytic</note>
    </ligand>
</feature>
<feature type="domain" description="Peptidase metallopeptidase" evidence="11">
    <location>
        <begin position="113"/>
        <end position="287"/>
    </location>
</feature>
<dbReference type="GO" id="GO:0004222">
    <property type="term" value="F:metalloendopeptidase activity"/>
    <property type="evidence" value="ECO:0007669"/>
    <property type="project" value="InterPro"/>
</dbReference>
<dbReference type="SMART" id="SM00235">
    <property type="entry name" value="ZnMc"/>
    <property type="match status" value="1"/>
</dbReference>
<evidence type="ECO:0000259" key="11">
    <source>
        <dbReference type="SMART" id="SM00235"/>
    </source>
</evidence>
<feature type="active site" evidence="8">
    <location>
        <position position="245"/>
    </location>
</feature>